<organism evidence="2 3">
    <name type="scientific">Alkalibacillus haloalkaliphilus</name>
    <dbReference type="NCBI Taxonomy" id="94136"/>
    <lineage>
        <taxon>Bacteria</taxon>
        <taxon>Bacillati</taxon>
        <taxon>Bacillota</taxon>
        <taxon>Bacilli</taxon>
        <taxon>Bacillales</taxon>
        <taxon>Bacillaceae</taxon>
        <taxon>Alkalibacillus</taxon>
    </lineage>
</organism>
<dbReference type="AlphaFoldDB" id="A0A511W6G9"/>
<protein>
    <recommendedName>
        <fullName evidence="4">DUF2619 domain-containing protein</fullName>
    </recommendedName>
</protein>
<keyword evidence="1" id="KW-0812">Transmembrane</keyword>
<feature type="transmembrane region" description="Helical" evidence="1">
    <location>
        <begin position="39"/>
        <end position="63"/>
    </location>
</feature>
<dbReference type="OrthoDB" id="1726013at2"/>
<proteinExistence type="predicted"/>
<dbReference type="EMBL" id="BJYA01000018">
    <property type="protein sequence ID" value="GEN46695.1"/>
    <property type="molecule type" value="Genomic_DNA"/>
</dbReference>
<gene>
    <name evidence="2" type="ORF">AHA02nite_24710</name>
</gene>
<evidence type="ECO:0000256" key="1">
    <source>
        <dbReference type="SAM" id="Phobius"/>
    </source>
</evidence>
<dbReference type="Proteomes" id="UP000321440">
    <property type="component" value="Unassembled WGS sequence"/>
</dbReference>
<sequence>MSWDKLLLAIIMIRVFSGTLEITAAYLMYRFNDLYKAFVINSLLAFVGPGVLLLTTFIGLYGLAGRISLLKAVLLVAGILLIIISLRIK</sequence>
<evidence type="ECO:0008006" key="4">
    <source>
        <dbReference type="Google" id="ProtNLM"/>
    </source>
</evidence>
<reference evidence="2 3" key="1">
    <citation type="submission" date="2019-07" db="EMBL/GenBank/DDBJ databases">
        <title>Whole genome shotgun sequence of Alkalibacillus haloalkaliphilus NBRC 103110.</title>
        <authorList>
            <person name="Hosoyama A."/>
            <person name="Uohara A."/>
            <person name="Ohji S."/>
            <person name="Ichikawa N."/>
        </authorList>
    </citation>
    <scope>NUCLEOTIDE SEQUENCE [LARGE SCALE GENOMIC DNA]</scope>
    <source>
        <strain evidence="2 3">NBRC 103110</strain>
    </source>
</reference>
<accession>A0A511W6G9</accession>
<comment type="caution">
    <text evidence="2">The sequence shown here is derived from an EMBL/GenBank/DDBJ whole genome shotgun (WGS) entry which is preliminary data.</text>
</comment>
<evidence type="ECO:0000313" key="3">
    <source>
        <dbReference type="Proteomes" id="UP000321440"/>
    </source>
</evidence>
<dbReference type="InterPro" id="IPR020390">
    <property type="entry name" value="Uncharacterised_YqhV"/>
</dbReference>
<feature type="transmembrane region" description="Helical" evidence="1">
    <location>
        <begin position="6"/>
        <end position="27"/>
    </location>
</feature>
<name>A0A511W6G9_9BACI</name>
<dbReference type="RefSeq" id="WP_017185147.1">
    <property type="nucleotide sequence ID" value="NZ_BJYA01000018.1"/>
</dbReference>
<keyword evidence="1" id="KW-1133">Transmembrane helix</keyword>
<keyword evidence="3" id="KW-1185">Reference proteome</keyword>
<feature type="transmembrane region" description="Helical" evidence="1">
    <location>
        <begin position="69"/>
        <end position="88"/>
    </location>
</feature>
<evidence type="ECO:0000313" key="2">
    <source>
        <dbReference type="EMBL" id="GEN46695.1"/>
    </source>
</evidence>
<keyword evidence="1" id="KW-0472">Membrane</keyword>
<dbReference type="Pfam" id="PF10942">
    <property type="entry name" value="DUF2619"/>
    <property type="match status" value="1"/>
</dbReference>